<accession>A0ABU2H6K9</accession>
<gene>
    <name evidence="2" type="ORF">RIF23_11570</name>
</gene>
<feature type="transmembrane region" description="Helical" evidence="1">
    <location>
        <begin position="116"/>
        <end position="133"/>
    </location>
</feature>
<feature type="transmembrane region" description="Helical" evidence="1">
    <location>
        <begin position="78"/>
        <end position="96"/>
    </location>
</feature>
<evidence type="ECO:0000313" key="2">
    <source>
        <dbReference type="EMBL" id="MDS1270937.1"/>
    </source>
</evidence>
<proteinExistence type="predicted"/>
<feature type="transmembrane region" description="Helical" evidence="1">
    <location>
        <begin position="49"/>
        <end position="71"/>
    </location>
</feature>
<dbReference type="Proteomes" id="UP001250214">
    <property type="component" value="Unassembled WGS sequence"/>
</dbReference>
<keyword evidence="1" id="KW-0812">Transmembrane</keyword>
<evidence type="ECO:0000256" key="1">
    <source>
        <dbReference type="SAM" id="Phobius"/>
    </source>
</evidence>
<keyword evidence="3" id="KW-1185">Reference proteome</keyword>
<protein>
    <submittedName>
        <fullName evidence="2">Uncharacterized protein</fullName>
    </submittedName>
</protein>
<keyword evidence="1" id="KW-1133">Transmembrane helix</keyword>
<dbReference type="EMBL" id="JAVLVT010000005">
    <property type="protein sequence ID" value="MDS1270937.1"/>
    <property type="molecule type" value="Genomic_DNA"/>
</dbReference>
<evidence type="ECO:0000313" key="3">
    <source>
        <dbReference type="Proteomes" id="UP001250214"/>
    </source>
</evidence>
<dbReference type="RefSeq" id="WP_310912492.1">
    <property type="nucleotide sequence ID" value="NZ_JAVLVT010000005.1"/>
</dbReference>
<sequence>MRFVAVPVGAVLAFLSYLLLYAAAAGIIAATMSPEEQLLQPGPDTTTTLTVAVVTALGPLFGGFMAALMAAKWEDPRWIIAAAGAAGLAGVLLTQLLGVSAQGAGILSVRDLVDTALWTALGTIGGVLAYQLIRRRRRRAQRPAYDYGIE</sequence>
<keyword evidence="1" id="KW-0472">Membrane</keyword>
<reference evidence="3" key="1">
    <citation type="submission" date="2023-07" db="EMBL/GenBank/DDBJ databases">
        <title>Novel species in the genus Lipingzhangella isolated from Sambhar Salt Lake.</title>
        <authorList>
            <person name="Jiya N."/>
            <person name="Kajale S."/>
            <person name="Sharma A."/>
        </authorList>
    </citation>
    <scope>NUCLEOTIDE SEQUENCE [LARGE SCALE GENOMIC DNA]</scope>
    <source>
        <strain evidence="3">LS1_29</strain>
    </source>
</reference>
<organism evidence="2 3">
    <name type="scientific">Lipingzhangella rawalii</name>
    <dbReference type="NCBI Taxonomy" id="2055835"/>
    <lineage>
        <taxon>Bacteria</taxon>
        <taxon>Bacillati</taxon>
        <taxon>Actinomycetota</taxon>
        <taxon>Actinomycetes</taxon>
        <taxon>Streptosporangiales</taxon>
        <taxon>Nocardiopsidaceae</taxon>
        <taxon>Lipingzhangella</taxon>
    </lineage>
</organism>
<comment type="caution">
    <text evidence="2">The sequence shown here is derived from an EMBL/GenBank/DDBJ whole genome shotgun (WGS) entry which is preliminary data.</text>
</comment>
<name>A0ABU2H6K9_9ACTN</name>